<keyword evidence="4" id="KW-0539">Nucleus</keyword>
<dbReference type="InterPro" id="IPR032706">
    <property type="entry name" value="Spt6_HHH"/>
</dbReference>
<reference evidence="7 8" key="1">
    <citation type="journal article" date="2018" name="Plant J.">
        <title>Genome sequences of Chlorella sorokiniana UTEX 1602 and Micractinium conductrix SAG 241.80: implications to maltose excretion by a green alga.</title>
        <authorList>
            <person name="Arriola M.B."/>
            <person name="Velmurugan N."/>
            <person name="Zhang Y."/>
            <person name="Plunkett M.H."/>
            <person name="Hondzo H."/>
            <person name="Barney B.M."/>
        </authorList>
    </citation>
    <scope>NUCLEOTIDE SEQUENCE [LARGE SCALE GENOMIC DNA]</scope>
    <source>
        <strain evidence="8">UTEX 1602</strain>
    </source>
</reference>
<name>A0A2P6TM53_CHLSO</name>
<comment type="caution">
    <text evidence="7">The sequence shown here is derived from an EMBL/GenBank/DDBJ whole genome shotgun (WGS) entry which is preliminary data.</text>
</comment>
<dbReference type="Pfam" id="PF14633">
    <property type="entry name" value="SH2_2"/>
    <property type="match status" value="1"/>
</dbReference>
<dbReference type="InterPro" id="IPR023319">
    <property type="entry name" value="Tex-like_HTH_dom_sf"/>
</dbReference>
<dbReference type="CDD" id="cd09928">
    <property type="entry name" value="SH2_Cterm_SPT6_like"/>
    <property type="match status" value="1"/>
</dbReference>
<feature type="compositionally biased region" description="Basic residues" evidence="5">
    <location>
        <begin position="127"/>
        <end position="140"/>
    </location>
</feature>
<evidence type="ECO:0000259" key="6">
    <source>
        <dbReference type="PROSITE" id="PS50126"/>
    </source>
</evidence>
<dbReference type="Gene3D" id="1.10.150.850">
    <property type="entry name" value="Spt6, helix-hairpin-helix domain"/>
    <property type="match status" value="1"/>
</dbReference>
<dbReference type="InterPro" id="IPR003029">
    <property type="entry name" value="S1_domain"/>
</dbReference>
<dbReference type="GO" id="GO:0034728">
    <property type="term" value="P:nucleosome organization"/>
    <property type="evidence" value="ECO:0007669"/>
    <property type="project" value="TreeGrafter"/>
</dbReference>
<evidence type="ECO:0000256" key="4">
    <source>
        <dbReference type="ARBA" id="ARBA00023242"/>
    </source>
</evidence>
<dbReference type="SUPFAM" id="SSF50249">
    <property type="entry name" value="Nucleic acid-binding proteins"/>
    <property type="match status" value="1"/>
</dbReference>
<dbReference type="InterPro" id="IPR028083">
    <property type="entry name" value="Spt6_acidic_N_dom"/>
</dbReference>
<organism evidence="7 8">
    <name type="scientific">Chlorella sorokiniana</name>
    <name type="common">Freshwater green alga</name>
    <dbReference type="NCBI Taxonomy" id="3076"/>
    <lineage>
        <taxon>Eukaryota</taxon>
        <taxon>Viridiplantae</taxon>
        <taxon>Chlorophyta</taxon>
        <taxon>core chlorophytes</taxon>
        <taxon>Trebouxiophyceae</taxon>
        <taxon>Chlorellales</taxon>
        <taxon>Chlorellaceae</taxon>
        <taxon>Chlorella clade</taxon>
        <taxon>Chlorella</taxon>
    </lineage>
</organism>
<feature type="compositionally biased region" description="Gly residues" evidence="5">
    <location>
        <begin position="1769"/>
        <end position="1781"/>
    </location>
</feature>
<feature type="compositionally biased region" description="Acidic residues" evidence="5">
    <location>
        <begin position="112"/>
        <end position="121"/>
    </location>
</feature>
<keyword evidence="7" id="KW-0251">Elongation factor</keyword>
<feature type="compositionally biased region" description="Low complexity" evidence="5">
    <location>
        <begin position="1658"/>
        <end position="1667"/>
    </location>
</feature>
<feature type="compositionally biased region" description="Gly residues" evidence="5">
    <location>
        <begin position="1739"/>
        <end position="1762"/>
    </location>
</feature>
<dbReference type="InterPro" id="IPR049540">
    <property type="entry name" value="Spt6-like_S1"/>
</dbReference>
<dbReference type="InterPro" id="IPR041692">
    <property type="entry name" value="HHH_9"/>
</dbReference>
<dbReference type="GO" id="GO:0003676">
    <property type="term" value="F:nucleic acid binding"/>
    <property type="evidence" value="ECO:0007669"/>
    <property type="project" value="InterPro"/>
</dbReference>
<dbReference type="GO" id="GO:0008023">
    <property type="term" value="C:transcription elongation factor complex"/>
    <property type="evidence" value="ECO:0007669"/>
    <property type="project" value="TreeGrafter"/>
</dbReference>
<dbReference type="InterPro" id="IPR037027">
    <property type="entry name" value="YqgF/RNaseH-like_dom_sf"/>
</dbReference>
<keyword evidence="3" id="KW-0804">Transcription</keyword>
<dbReference type="Gene3D" id="1.10.10.2740">
    <property type="entry name" value="Spt6, Death-like domain"/>
    <property type="match status" value="1"/>
</dbReference>
<dbReference type="Gene3D" id="2.40.50.140">
    <property type="entry name" value="Nucleic acid-binding proteins"/>
    <property type="match status" value="1"/>
</dbReference>
<dbReference type="Pfam" id="PF14632">
    <property type="entry name" value="SPT6_acidic"/>
    <property type="match status" value="1"/>
</dbReference>
<dbReference type="InterPro" id="IPR017072">
    <property type="entry name" value="TF_Spt6"/>
</dbReference>
<dbReference type="InterPro" id="IPR012337">
    <property type="entry name" value="RNaseH-like_sf"/>
</dbReference>
<evidence type="ECO:0000313" key="8">
    <source>
        <dbReference type="Proteomes" id="UP000239899"/>
    </source>
</evidence>
<evidence type="ECO:0000256" key="2">
    <source>
        <dbReference type="ARBA" id="ARBA00009253"/>
    </source>
</evidence>
<dbReference type="InterPro" id="IPR010994">
    <property type="entry name" value="RuvA_2-like"/>
</dbReference>
<feature type="compositionally biased region" description="Pro residues" evidence="5">
    <location>
        <begin position="1671"/>
        <end position="1680"/>
    </location>
</feature>
<dbReference type="SUPFAM" id="SSF158832">
    <property type="entry name" value="Tex N-terminal region-like"/>
    <property type="match status" value="1"/>
</dbReference>
<feature type="compositionally biased region" description="Basic and acidic residues" evidence="5">
    <location>
        <begin position="193"/>
        <end position="203"/>
    </location>
</feature>
<dbReference type="PANTHER" id="PTHR10145:SF6">
    <property type="entry name" value="TRANSCRIPTION ELONGATION FACTOR SPT6"/>
    <property type="match status" value="1"/>
</dbReference>
<dbReference type="CDD" id="cd09918">
    <property type="entry name" value="SH2_Nterm_SPT6_like"/>
    <property type="match status" value="1"/>
</dbReference>
<comment type="subcellular location">
    <subcellularLocation>
        <location evidence="1">Nucleus</location>
    </subcellularLocation>
</comment>
<feature type="region of interest" description="Disordered" evidence="5">
    <location>
        <begin position="1653"/>
        <end position="1820"/>
    </location>
</feature>
<gene>
    <name evidence="7" type="ORF">C2E21_5748</name>
</gene>
<protein>
    <submittedName>
        <fullName evidence="7">Transcription elongation factor SPT6 isoform B</fullName>
    </submittedName>
</protein>
<feature type="compositionally biased region" description="Pro residues" evidence="5">
    <location>
        <begin position="1698"/>
        <end position="1711"/>
    </location>
</feature>
<dbReference type="STRING" id="3076.A0A2P6TM53"/>
<feature type="compositionally biased region" description="Acidic residues" evidence="5">
    <location>
        <begin position="163"/>
        <end position="180"/>
    </location>
</feature>
<feature type="region of interest" description="Disordered" evidence="5">
    <location>
        <begin position="1"/>
        <end position="252"/>
    </location>
</feature>
<feature type="compositionally biased region" description="Low complexity" evidence="5">
    <location>
        <begin position="1718"/>
        <end position="1738"/>
    </location>
</feature>
<dbReference type="Proteomes" id="UP000239899">
    <property type="component" value="Unassembled WGS sequence"/>
</dbReference>
<dbReference type="InterPro" id="IPR035018">
    <property type="entry name" value="Spt6_SH2_C"/>
</dbReference>
<feature type="compositionally biased region" description="Pro residues" evidence="5">
    <location>
        <begin position="1797"/>
        <end position="1814"/>
    </location>
</feature>
<dbReference type="Gene3D" id="1.10.3500.10">
    <property type="entry name" value="Tex N-terminal region-like"/>
    <property type="match status" value="1"/>
</dbReference>
<dbReference type="InterPro" id="IPR012340">
    <property type="entry name" value="NA-bd_OB-fold"/>
</dbReference>
<dbReference type="InterPro" id="IPR035019">
    <property type="entry name" value="Spt6_SH2_N"/>
</dbReference>
<evidence type="ECO:0000256" key="1">
    <source>
        <dbReference type="ARBA" id="ARBA00004123"/>
    </source>
</evidence>
<feature type="compositionally biased region" description="Acidic residues" evidence="5">
    <location>
        <begin position="35"/>
        <end position="76"/>
    </location>
</feature>
<dbReference type="EMBL" id="LHPG02000011">
    <property type="protein sequence ID" value="PRW45416.1"/>
    <property type="molecule type" value="Genomic_DNA"/>
</dbReference>
<feature type="compositionally biased region" description="Low complexity" evidence="5">
    <location>
        <begin position="1681"/>
        <end position="1694"/>
    </location>
</feature>
<dbReference type="SUPFAM" id="SSF53098">
    <property type="entry name" value="Ribonuclease H-like"/>
    <property type="match status" value="1"/>
</dbReference>
<dbReference type="Gene3D" id="3.30.420.140">
    <property type="entry name" value="YqgF/RNase H-like domain"/>
    <property type="match status" value="1"/>
</dbReference>
<sequence>MSDFVDDRAAEEPEEEQGEEEEQAAGGEGSGDDGGLPEDEEEASEGSDDDDSDDSSEEGEDEDEFEKDDFLVEDDEASPRAAAEGEEGGSDVEGAAEAKKRRKKKRRRELVLDEEDYELLEEATGIRRQRPAQQHRRIKKARDTEGGSAAQQDAARALQEELFGQEELEDAGLEDEDEEGVWGKPAAAAGLRGDSRPAGRDEAAGAEPDDQFDQFEEDEDDWLVHEDEEEGAPGAGQRRRRRRAGLEGMPGVDADALEEAEAIFGDVDDLLAIYEDRKQARAAAGGEDEGLDEHEDEEGLDDEEAEARRLAREERARAAAEKRVREQLDPEALARHYLLPKDEQIRETDIPEREQLHRGPDPDALDLAACAHWVWEHLVGPRRNGLGNCSEHLVGPRRNDLGNPTTMAQQVLSDGVREIEGEPPAWYGHSHWRPHDVRGGLTELGSHRALFIGREGQREEQRDWRHNDDAQAELRANIEAVLNHLYSKHEEIPFIAQYRKELCGELLAVRYYDEPGTVDEGEANKDNPRGIIKPHHRRIRRYDVLYAVQSLAQRWRAMQVRREARQRAYDKALGETMHSGEQAAIQACLELLRQADSMEELDDIEAKFRLATQQFADGGAEDQLSQLSLANGGGGGGGAKRRPQRTTPYALCLRAGLGGWVAGLGLSAAQLAENVEAGYKKHQPEDLRVDPLTHAQQFVSEGGGFARPEAVVKAGRHMAATEIAAEPLVRQVVRKHYQDNAAVWTAPTAAGETAIDPFHPLARVKRLGGKPLYSFEGSDDFLRLLQAEKEGLITVRFALPEDELTAEDIEELRKDGASEAQMQQERESCIGRGLVNVLADSYLSSGLADVAQSWDEVRRGVLEEAVRDMLLPLMEREVRTRLGASARVAALDKSGDKLWAYATQAPLQVRLVDDDEVEPDRRVMAVCYGTGNPATTFVMLDPAGNLVDFLHCPQFSGPIPKRKAVLGQVYNMYDDAKKGKDAARIRAFIEDHKPHAIVVGASSPEARTLEQDVRSILESIIIENPRFNIELGTGEVVVLMADESVAAAWENSAAAREELAASAPAPIIRRAVALGRQLLDPLAVLASLCGGGGGVKAGREVLALALHPLQAQLGEEERVAMVERVMTTATSQVGIDLNAVASCAWLSTPLQFVPGLGPRKASALLRAVMRVGGFVESRAQVWRELGVFGNRVFRNAAAYLRIRASTKGAANLDLEPLDDTRIHPESYPYALQMAQSAIGHEGGGEEVAVQNALSRPSEVEALQLDEYDQYLRDPEKAAAIGVPQAEDDDRVGSRMATLVDIQAEFIRPYGDLRRPLEQPKSAEIFWLCCGETGETFKAGRRVEARVRTVGEQDARVVLPDINGIEAVIRRENVSSSAGPDINVRDFLPVNQTVTARVINVNAEMWEVELSTKSSDLQNELHWEHEYLGRGDKYYVVPRPEDLKKARVERRKGEALKVTQRPIQHPLYKNISMADAAALLTTDEVAVGECVIRPSHTGPMKLCLTVKMPEGVWHLDLLEQGKPPGSLKLGSSLLCEIIPGGKKESYEDLDEVAARLVEPLQSNLNALLKHRKYKEVAWDKAKEELISEKRSKPPGYAAYCVGPDISGRPGVFYLGYLLSTTPRREFFQVTPDGFYFRKKTHRDVDSMLRFWQRSPHPPQAQQQQQQEAPPREQQPPLPPPQMQQQQVPPAMAAGQGFYPPLPQEQPPMPGQGPPVYAYGGAPQQQQQPPQFGGAPPQFGGPLGQGGFPPQGPQFAGGPGGYGGPQQQQWGPGGPGPQQGGQWGPPPGGMPGGYMQRPPMGPPGGMPGRPPFPGQPGPGQWR</sequence>
<proteinExistence type="inferred from homology"/>
<dbReference type="Pfam" id="PF21710">
    <property type="entry name" value="Spt6_S1"/>
    <property type="match status" value="1"/>
</dbReference>
<evidence type="ECO:0000313" key="7">
    <source>
        <dbReference type="EMBL" id="PRW45416.1"/>
    </source>
</evidence>
<dbReference type="GO" id="GO:0140673">
    <property type="term" value="P:transcription elongation-coupled chromatin remodeling"/>
    <property type="evidence" value="ECO:0007669"/>
    <property type="project" value="InterPro"/>
</dbReference>
<dbReference type="SMART" id="SM00316">
    <property type="entry name" value="S1"/>
    <property type="match status" value="1"/>
</dbReference>
<dbReference type="PROSITE" id="PS50126">
    <property type="entry name" value="S1"/>
    <property type="match status" value="1"/>
</dbReference>
<keyword evidence="8" id="KW-1185">Reference proteome</keyword>
<feature type="compositionally biased region" description="Acidic residues" evidence="5">
    <location>
        <begin position="286"/>
        <end position="305"/>
    </location>
</feature>
<dbReference type="PANTHER" id="PTHR10145">
    <property type="entry name" value="TRANSCRIPTION ELONGATION FACTOR SPT6"/>
    <property type="match status" value="1"/>
</dbReference>
<dbReference type="InterPro" id="IPR036860">
    <property type="entry name" value="SH2_dom_sf"/>
</dbReference>
<evidence type="ECO:0000256" key="3">
    <source>
        <dbReference type="ARBA" id="ARBA00023163"/>
    </source>
</evidence>
<feature type="compositionally biased region" description="Basic and acidic residues" evidence="5">
    <location>
        <begin position="1"/>
        <end position="11"/>
    </location>
</feature>
<accession>A0A2P6TM53</accession>
<feature type="region of interest" description="Disordered" evidence="5">
    <location>
        <begin position="279"/>
        <end position="308"/>
    </location>
</feature>
<dbReference type="GO" id="GO:0042393">
    <property type="term" value="F:histone binding"/>
    <property type="evidence" value="ECO:0007669"/>
    <property type="project" value="TreeGrafter"/>
</dbReference>
<dbReference type="GO" id="GO:0003746">
    <property type="term" value="F:translation elongation factor activity"/>
    <property type="evidence" value="ECO:0007669"/>
    <property type="project" value="UniProtKB-KW"/>
</dbReference>
<dbReference type="InterPro" id="IPR028231">
    <property type="entry name" value="Spt6_YqgF"/>
</dbReference>
<evidence type="ECO:0000256" key="5">
    <source>
        <dbReference type="SAM" id="MobiDB-lite"/>
    </source>
</evidence>
<feature type="compositionally biased region" description="Acidic residues" evidence="5">
    <location>
        <begin position="12"/>
        <end position="23"/>
    </location>
</feature>
<dbReference type="InterPro" id="IPR042066">
    <property type="entry name" value="Spt6_death-like"/>
</dbReference>
<feature type="domain" description="S1 motif" evidence="6">
    <location>
        <begin position="1339"/>
        <end position="1412"/>
    </location>
</feature>
<comment type="similarity">
    <text evidence="2">Belongs to the SPT6 family.</text>
</comment>
<dbReference type="Pfam" id="PF14639">
    <property type="entry name" value="YqgF"/>
    <property type="match status" value="1"/>
</dbReference>
<dbReference type="GO" id="GO:0031491">
    <property type="term" value="F:nucleosome binding"/>
    <property type="evidence" value="ECO:0007669"/>
    <property type="project" value="TreeGrafter"/>
</dbReference>
<dbReference type="SUPFAM" id="SSF47781">
    <property type="entry name" value="RuvA domain 2-like"/>
    <property type="match status" value="2"/>
</dbReference>
<keyword evidence="7" id="KW-0648">Protein biosynthesis</keyword>
<dbReference type="InterPro" id="IPR035420">
    <property type="entry name" value="Spt6_SH2"/>
</dbReference>
<dbReference type="Pfam" id="PF17674">
    <property type="entry name" value="HHH_9"/>
    <property type="match status" value="1"/>
</dbReference>
<dbReference type="OrthoDB" id="995477at2759"/>
<feature type="compositionally biased region" description="Basic residues" evidence="5">
    <location>
        <begin position="99"/>
        <end position="108"/>
    </location>
</feature>
<dbReference type="Gene3D" id="1.10.10.650">
    <property type="entry name" value="RuvA domain 2-like"/>
    <property type="match status" value="1"/>
</dbReference>
<dbReference type="Pfam" id="PF14635">
    <property type="entry name" value="HHH_7"/>
    <property type="match status" value="1"/>
</dbReference>
<feature type="compositionally biased region" description="Acidic residues" evidence="5">
    <location>
        <begin position="207"/>
        <end position="231"/>
    </location>
</feature>
<dbReference type="Gene3D" id="3.30.505.10">
    <property type="entry name" value="SH2 domain"/>
    <property type="match status" value="2"/>
</dbReference>
<dbReference type="InterPro" id="IPR023323">
    <property type="entry name" value="Tex-like_dom_sf"/>
</dbReference>